<evidence type="ECO:0000313" key="5">
    <source>
        <dbReference type="Proteomes" id="UP000249482"/>
    </source>
</evidence>
<feature type="transmembrane region" description="Helical" evidence="1">
    <location>
        <begin position="7"/>
        <end position="26"/>
    </location>
</feature>
<feature type="transmembrane region" description="Helical" evidence="1">
    <location>
        <begin position="122"/>
        <end position="147"/>
    </location>
</feature>
<gene>
    <name evidence="4" type="ORF">DNQ45_15700</name>
    <name evidence="3" type="ORF">GQM04_10985</name>
    <name evidence="2" type="ORF">GTP92_15145</name>
</gene>
<accession>A0A2W6PB66</accession>
<evidence type="ECO:0000313" key="2">
    <source>
        <dbReference type="EMBL" id="EGO6679653.1"/>
    </source>
</evidence>
<dbReference type="EMBL" id="AAXDPX010000014">
    <property type="protein sequence ID" value="EGO6679653.1"/>
    <property type="molecule type" value="Genomic_DNA"/>
</dbReference>
<keyword evidence="1" id="KW-1133">Transmembrane helix</keyword>
<comment type="caution">
    <text evidence="4">The sequence shown here is derived from an EMBL/GenBank/DDBJ whole genome shotgun (WGS) entry which is preliminary data.</text>
</comment>
<dbReference type="EMBL" id="WTMY01000079">
    <property type="protein sequence ID" value="MWL46035.1"/>
    <property type="molecule type" value="Genomic_DNA"/>
</dbReference>
<dbReference type="Proteomes" id="UP000249482">
    <property type="component" value="Unassembled WGS sequence"/>
</dbReference>
<keyword evidence="1" id="KW-0812">Transmembrane</keyword>
<evidence type="ECO:0000313" key="6">
    <source>
        <dbReference type="Proteomes" id="UP000487258"/>
    </source>
</evidence>
<feature type="transmembrane region" description="Helical" evidence="1">
    <location>
        <begin position="197"/>
        <end position="213"/>
    </location>
</feature>
<dbReference type="RefSeq" id="WP_000174391.1">
    <property type="nucleotide sequence ID" value="NZ_BAABUE010000049.1"/>
</dbReference>
<protein>
    <submittedName>
        <fullName evidence="4">Capsular biosynthesis protein</fullName>
    </submittedName>
</protein>
<evidence type="ECO:0000313" key="3">
    <source>
        <dbReference type="EMBL" id="MWL46035.1"/>
    </source>
</evidence>
<proteinExistence type="predicted"/>
<reference evidence="2" key="3">
    <citation type="submission" date="2020-01" db="EMBL/GenBank/DDBJ databases">
        <authorList>
            <consortium name="GenomeTrakr network: Whole genome sequencing for foodborne pathogen traceback"/>
        </authorList>
    </citation>
    <scope>NUCLEOTIDE SEQUENCE</scope>
    <source>
        <strain evidence="2">PSU-2311</strain>
    </source>
</reference>
<feature type="transmembrane region" description="Helical" evidence="1">
    <location>
        <begin position="32"/>
        <end position="51"/>
    </location>
</feature>
<evidence type="ECO:0000256" key="1">
    <source>
        <dbReference type="SAM" id="Phobius"/>
    </source>
</evidence>
<feature type="transmembrane region" description="Helical" evidence="1">
    <location>
        <begin position="63"/>
        <end position="82"/>
    </location>
</feature>
<reference evidence="4 5" key="1">
    <citation type="submission" date="2018-06" db="EMBL/GenBank/DDBJ databases">
        <title>Draft genome sequence of mcr-1-harboring Escherichia coli isolated from wound infection of a hospitalized patient, in Bolivia.</title>
        <authorList>
            <person name="Munoz M.E."/>
            <person name="Moura Q."/>
            <person name="Ventura P.R.M."/>
            <person name="Bustos L.R."/>
            <person name="Ovando B.G."/>
            <person name="Terrazas D.I.V."/>
            <person name="Yarhui N.B."/>
            <person name="Cerdeira L."/>
            <person name="Lincopan N."/>
        </authorList>
    </citation>
    <scope>NUCLEOTIDE SEQUENCE [LARGE SCALE GENOMIC DNA]</scope>
    <source>
        <strain evidence="4 5">EcMLT</strain>
    </source>
</reference>
<feature type="transmembrane region" description="Helical" evidence="1">
    <location>
        <begin position="427"/>
        <end position="447"/>
    </location>
</feature>
<dbReference type="AlphaFoldDB" id="A0A2W6PB66"/>
<feature type="transmembrane region" description="Helical" evidence="1">
    <location>
        <begin position="88"/>
        <end position="110"/>
    </location>
</feature>
<dbReference type="EMBL" id="QKWZ01000417">
    <property type="protein sequence ID" value="PZT65577.1"/>
    <property type="molecule type" value="Genomic_DNA"/>
</dbReference>
<keyword evidence="1" id="KW-0472">Membrane</keyword>
<evidence type="ECO:0000313" key="4">
    <source>
        <dbReference type="EMBL" id="PZT65577.1"/>
    </source>
</evidence>
<feature type="transmembrane region" description="Helical" evidence="1">
    <location>
        <begin position="361"/>
        <end position="382"/>
    </location>
</feature>
<dbReference type="Proteomes" id="UP000600030">
    <property type="component" value="Unassembled WGS sequence"/>
</dbReference>
<dbReference type="Proteomes" id="UP000487258">
    <property type="component" value="Unassembled WGS sequence"/>
</dbReference>
<name>A0A2W6PB66_ECOLX</name>
<feature type="transmembrane region" description="Helical" evidence="1">
    <location>
        <begin position="249"/>
        <end position="273"/>
    </location>
</feature>
<feature type="transmembrane region" description="Helical" evidence="1">
    <location>
        <begin position="167"/>
        <end position="185"/>
    </location>
</feature>
<sequence length="461" mass="51170">MTLNTGFYLQIYTFITLILCGLVQYFTGMQAVLWLPFCLALVMVGLLVMQTRDGTQGLDDQETIILAVYCSFLALVGLSTLIQGGPVVAIIAFKNEIGLSLVMICLLLGFCRESQIYRVTRCLYWVFYAQIPVMFYQVFFVVPQRVALLGEDEKWDSVVGTFGGDPMGGGNTAAMGLFCLLIMLLKLSEYKHGLTTIKSLVLHIILGLGLCIIGEVKFVILLSPLFLAWVWVTPGYVKDISKVNLKALLVIILGMVLLITLAIVILASFYSAAFGTDPTQSSLSVFWESLSYIFDPNYILSTGELGRFTTLFFWWENNDLLGISGTLFGYGLNATNSGSSVSPGFLNLIYNLILDSTSLSMLLWEVGVIGTVLFIGLFIFILKVTQAKPVLRLEQLDQQDLQLVSFAPAYNAFVISCLLSIPYSQILMITPMLQFLFYLSLGCSLVIRRTVLRSVESLYEQ</sequence>
<reference evidence="3 6" key="2">
    <citation type="submission" date="2019-12" db="EMBL/GenBank/DDBJ databases">
        <title>Enteriobacteria Tanzani isolates_10432.</title>
        <authorList>
            <person name="Subbiah M."/>
            <person name="Call D."/>
        </authorList>
    </citation>
    <scope>NUCLEOTIDE SEQUENCE [LARGE SCALE GENOMIC DNA]</scope>
    <source>
        <strain evidence="3 6">10432wF6</strain>
    </source>
</reference>
<organism evidence="4 5">
    <name type="scientific">Escherichia coli</name>
    <dbReference type="NCBI Taxonomy" id="562"/>
    <lineage>
        <taxon>Bacteria</taxon>
        <taxon>Pseudomonadati</taxon>
        <taxon>Pseudomonadota</taxon>
        <taxon>Gammaproteobacteria</taxon>
        <taxon>Enterobacterales</taxon>
        <taxon>Enterobacteriaceae</taxon>
        <taxon>Escherichia</taxon>
    </lineage>
</organism>